<comment type="caution">
    <text evidence="2">The sequence shown here is derived from an EMBL/GenBank/DDBJ whole genome shotgun (WGS) entry which is preliminary data.</text>
</comment>
<reference evidence="2" key="1">
    <citation type="journal article" date="2019" name="bioRxiv">
        <title>The Genome of the Zebra Mussel, Dreissena polymorpha: A Resource for Invasive Species Research.</title>
        <authorList>
            <person name="McCartney M.A."/>
            <person name="Auch B."/>
            <person name="Kono T."/>
            <person name="Mallez S."/>
            <person name="Zhang Y."/>
            <person name="Obille A."/>
            <person name="Becker A."/>
            <person name="Abrahante J.E."/>
            <person name="Garbe J."/>
            <person name="Badalamenti J.P."/>
            <person name="Herman A."/>
            <person name="Mangelson H."/>
            <person name="Liachko I."/>
            <person name="Sullivan S."/>
            <person name="Sone E.D."/>
            <person name="Koren S."/>
            <person name="Silverstein K.A.T."/>
            <person name="Beckman K.B."/>
            <person name="Gohl D.M."/>
        </authorList>
    </citation>
    <scope>NUCLEOTIDE SEQUENCE</scope>
    <source>
        <strain evidence="2">Duluth1</strain>
        <tissue evidence="2">Whole animal</tissue>
    </source>
</reference>
<sequence length="245" mass="27042">MRAINSIQNDKRIVLSKAEAIETKLQKINRRHGAEGTTGKVDTWLHLVRDVLTQSRMSLNTIGEEEKRSSLPWRNRLSRSNSIDAMPRDDVKLKSLPKRGSYGGSSTLNIIADSEEPDVHVLSQPRSSDADTKRDSLLDTYKDVVVAMRPKSDASAASKTSGRDLKSNKLSAEVRPFSTNKTPRISEDDARANSIESESEASDNSGSNSRAPSVTFNDHPEFISNFREAQSVSVPAPNDVFIDES</sequence>
<feature type="region of interest" description="Disordered" evidence="1">
    <location>
        <begin position="151"/>
        <end position="245"/>
    </location>
</feature>
<organism evidence="2 3">
    <name type="scientific">Dreissena polymorpha</name>
    <name type="common">Zebra mussel</name>
    <name type="synonym">Mytilus polymorpha</name>
    <dbReference type="NCBI Taxonomy" id="45954"/>
    <lineage>
        <taxon>Eukaryota</taxon>
        <taxon>Metazoa</taxon>
        <taxon>Spiralia</taxon>
        <taxon>Lophotrochozoa</taxon>
        <taxon>Mollusca</taxon>
        <taxon>Bivalvia</taxon>
        <taxon>Autobranchia</taxon>
        <taxon>Heteroconchia</taxon>
        <taxon>Euheterodonta</taxon>
        <taxon>Imparidentia</taxon>
        <taxon>Neoheterodontei</taxon>
        <taxon>Myida</taxon>
        <taxon>Dreissenoidea</taxon>
        <taxon>Dreissenidae</taxon>
        <taxon>Dreissena</taxon>
    </lineage>
</organism>
<name>A0A9D4GZW2_DREPO</name>
<accession>A0A9D4GZW2</accession>
<feature type="compositionally biased region" description="Polar residues" evidence="1">
    <location>
        <begin position="202"/>
        <end position="216"/>
    </location>
</feature>
<keyword evidence="3" id="KW-1185">Reference proteome</keyword>
<reference evidence="2" key="2">
    <citation type="submission" date="2020-11" db="EMBL/GenBank/DDBJ databases">
        <authorList>
            <person name="McCartney M.A."/>
            <person name="Auch B."/>
            <person name="Kono T."/>
            <person name="Mallez S."/>
            <person name="Becker A."/>
            <person name="Gohl D.M."/>
            <person name="Silverstein K.A.T."/>
            <person name="Koren S."/>
            <person name="Bechman K.B."/>
            <person name="Herman A."/>
            <person name="Abrahante J.E."/>
            <person name="Garbe J."/>
        </authorList>
    </citation>
    <scope>NUCLEOTIDE SEQUENCE</scope>
    <source>
        <strain evidence="2">Duluth1</strain>
        <tissue evidence="2">Whole animal</tissue>
    </source>
</reference>
<evidence type="ECO:0000313" key="2">
    <source>
        <dbReference type="EMBL" id="KAH3826726.1"/>
    </source>
</evidence>
<dbReference type="Proteomes" id="UP000828390">
    <property type="component" value="Unassembled WGS sequence"/>
</dbReference>
<feature type="region of interest" description="Disordered" evidence="1">
    <location>
        <begin position="116"/>
        <end position="135"/>
    </location>
</feature>
<evidence type="ECO:0000256" key="1">
    <source>
        <dbReference type="SAM" id="MobiDB-lite"/>
    </source>
</evidence>
<gene>
    <name evidence="2" type="ORF">DPMN_128636</name>
</gene>
<evidence type="ECO:0000313" key="3">
    <source>
        <dbReference type="Proteomes" id="UP000828390"/>
    </source>
</evidence>
<dbReference type="AlphaFoldDB" id="A0A9D4GZW2"/>
<proteinExistence type="predicted"/>
<dbReference type="EMBL" id="JAIWYP010000005">
    <property type="protein sequence ID" value="KAH3826726.1"/>
    <property type="molecule type" value="Genomic_DNA"/>
</dbReference>
<protein>
    <submittedName>
        <fullName evidence="2">Uncharacterized protein</fullName>
    </submittedName>
</protein>